<evidence type="ECO:0000259" key="12">
    <source>
        <dbReference type="PROSITE" id="PS50885"/>
    </source>
</evidence>
<feature type="domain" description="Methyl-accepting transducer" evidence="11">
    <location>
        <begin position="371"/>
        <end position="628"/>
    </location>
</feature>
<evidence type="ECO:0000259" key="11">
    <source>
        <dbReference type="PROSITE" id="PS50111"/>
    </source>
</evidence>
<dbReference type="CDD" id="cd12914">
    <property type="entry name" value="PDC1_DGC_like"/>
    <property type="match status" value="1"/>
</dbReference>
<dbReference type="Gene3D" id="1.10.287.950">
    <property type="entry name" value="Methyl-accepting chemotaxis protein"/>
    <property type="match status" value="1"/>
</dbReference>
<evidence type="ECO:0000256" key="2">
    <source>
        <dbReference type="ARBA" id="ARBA00022475"/>
    </source>
</evidence>
<dbReference type="eggNOG" id="COG0840">
    <property type="taxonomic scope" value="Bacteria"/>
</dbReference>
<evidence type="ECO:0000256" key="1">
    <source>
        <dbReference type="ARBA" id="ARBA00004651"/>
    </source>
</evidence>
<dbReference type="EMBL" id="CP004121">
    <property type="protein sequence ID" value="AGF56683.1"/>
    <property type="molecule type" value="Genomic_DNA"/>
</dbReference>
<dbReference type="InterPro" id="IPR033479">
    <property type="entry name" value="dCache_1"/>
</dbReference>
<dbReference type="PROSITE" id="PS50885">
    <property type="entry name" value="HAMP"/>
    <property type="match status" value="1"/>
</dbReference>
<keyword evidence="14" id="KW-1185">Reference proteome</keyword>
<dbReference type="Gene3D" id="3.30.450.20">
    <property type="entry name" value="PAS domain"/>
    <property type="match status" value="1"/>
</dbReference>
<evidence type="ECO:0000256" key="4">
    <source>
        <dbReference type="ARBA" id="ARBA00022692"/>
    </source>
</evidence>
<keyword evidence="3" id="KW-0145">Chemotaxis</keyword>
<dbReference type="PANTHER" id="PTHR32089">
    <property type="entry name" value="METHYL-ACCEPTING CHEMOTAXIS PROTEIN MCPB"/>
    <property type="match status" value="1"/>
</dbReference>
<evidence type="ECO:0000256" key="7">
    <source>
        <dbReference type="ARBA" id="ARBA00023224"/>
    </source>
</evidence>
<feature type="domain" description="HAMP" evidence="12">
    <location>
        <begin position="300"/>
        <end position="352"/>
    </location>
</feature>
<dbReference type="HOGENOM" id="CLU_000445_107_19_9"/>
<keyword evidence="5 10" id="KW-1133">Transmembrane helix</keyword>
<dbReference type="InterPro" id="IPR003660">
    <property type="entry name" value="HAMP_dom"/>
</dbReference>
<comment type="similarity">
    <text evidence="8">Belongs to the methyl-accepting chemotaxis (MCP) protein family.</text>
</comment>
<evidence type="ECO:0000256" key="10">
    <source>
        <dbReference type="SAM" id="Phobius"/>
    </source>
</evidence>
<keyword evidence="4 10" id="KW-0812">Transmembrane</keyword>
<evidence type="ECO:0000256" key="5">
    <source>
        <dbReference type="ARBA" id="ARBA00022989"/>
    </source>
</evidence>
<dbReference type="PATRIC" id="fig|931276.5.peg.2939"/>
<feature type="transmembrane region" description="Helical" evidence="10">
    <location>
        <begin position="12"/>
        <end position="30"/>
    </location>
</feature>
<comment type="subcellular location">
    <subcellularLocation>
        <location evidence="1">Cell membrane</location>
        <topology evidence="1">Multi-pass membrane protein</topology>
    </subcellularLocation>
</comment>
<keyword evidence="2" id="KW-1003">Cell membrane</keyword>
<organism evidence="13 14">
    <name type="scientific">Clostridium saccharoperbutylacetonicum N1-4(HMT)</name>
    <dbReference type="NCBI Taxonomy" id="931276"/>
    <lineage>
        <taxon>Bacteria</taxon>
        <taxon>Bacillati</taxon>
        <taxon>Bacillota</taxon>
        <taxon>Clostridia</taxon>
        <taxon>Eubacteriales</taxon>
        <taxon>Clostridiaceae</taxon>
        <taxon>Clostridium</taxon>
    </lineage>
</organism>
<dbReference type="GO" id="GO:0006935">
    <property type="term" value="P:chemotaxis"/>
    <property type="evidence" value="ECO:0007669"/>
    <property type="project" value="UniProtKB-KW"/>
</dbReference>
<name>M1MK58_9CLOT</name>
<dbReference type="CDD" id="cd12912">
    <property type="entry name" value="PDC2_MCP_like"/>
    <property type="match status" value="1"/>
</dbReference>
<dbReference type="GO" id="GO:0007165">
    <property type="term" value="P:signal transduction"/>
    <property type="evidence" value="ECO:0007669"/>
    <property type="project" value="UniProtKB-KW"/>
</dbReference>
<evidence type="ECO:0000256" key="8">
    <source>
        <dbReference type="ARBA" id="ARBA00029447"/>
    </source>
</evidence>
<dbReference type="InterPro" id="IPR004089">
    <property type="entry name" value="MCPsignal_dom"/>
</dbReference>
<dbReference type="PANTHER" id="PTHR32089:SF112">
    <property type="entry name" value="LYSOZYME-LIKE PROTEIN-RELATED"/>
    <property type="match status" value="1"/>
</dbReference>
<evidence type="ECO:0000313" key="13">
    <source>
        <dbReference type="EMBL" id="AGF56683.1"/>
    </source>
</evidence>
<dbReference type="CDD" id="cd06225">
    <property type="entry name" value="HAMP"/>
    <property type="match status" value="1"/>
</dbReference>
<dbReference type="AlphaFoldDB" id="M1MK58"/>
<dbReference type="GO" id="GO:0005886">
    <property type="term" value="C:plasma membrane"/>
    <property type="evidence" value="ECO:0007669"/>
    <property type="project" value="UniProtKB-SubCell"/>
</dbReference>
<dbReference type="Pfam" id="PF00672">
    <property type="entry name" value="HAMP"/>
    <property type="match status" value="1"/>
</dbReference>
<keyword evidence="7 9" id="KW-0807">Transducer</keyword>
<evidence type="ECO:0000256" key="3">
    <source>
        <dbReference type="ARBA" id="ARBA00022500"/>
    </source>
</evidence>
<reference evidence="13 14" key="1">
    <citation type="submission" date="2013-02" db="EMBL/GenBank/DDBJ databases">
        <title>Genome sequence of Clostridium saccharoperbutylacetonicum N1-4(HMT).</title>
        <authorList>
            <person name="Poehlein A."/>
            <person name="Daniel R."/>
        </authorList>
    </citation>
    <scope>NUCLEOTIDE SEQUENCE [LARGE SCALE GENOMIC DNA]</scope>
    <source>
        <strain evidence="14">N1-4(HMT)</strain>
    </source>
</reference>
<dbReference type="Gene3D" id="6.10.340.10">
    <property type="match status" value="1"/>
</dbReference>
<accession>M1MK58</accession>
<dbReference type="InterPro" id="IPR029151">
    <property type="entry name" value="Sensor-like_sf"/>
</dbReference>
<proteinExistence type="inferred from homology"/>
<feature type="transmembrane region" description="Helical" evidence="10">
    <location>
        <begin position="280"/>
        <end position="298"/>
    </location>
</feature>
<dbReference type="SUPFAM" id="SSF103190">
    <property type="entry name" value="Sensory domain-like"/>
    <property type="match status" value="1"/>
</dbReference>
<sequence>MIKELKLGTKIISLLIVLVVVSTVTIGIISTNSQVSIITNNLTYTTKELSAGLSEKINAFLNEHTSVLESAAVTNDIKLYNNEDQTKLLAQINKKHSDFVLIFVTNASGKQIARSDGKTQFDDLSDRDYIKTALSSKKTVVSDVIISKTTGKPAAVIAVPIFNENNQLQGVLGGTLDLAVIDEMRNKIKIGETGYAFVTDKQGQILVHPDQKMKEERTNVSDMEVVKRALSGEAGAISYEYGGEEVFGSYTAVPITGWAVVVRQTQDDAFSTINNIKIKMIGIGVVILAITIIVGIILSKSMVKPLLILTQAAKQLSQGNLKYDFHTNIGGEIGELSKAFIDMRENLIILVKQISLAADNVTVSSKDVLDSSKQAEMVAGQIADTTTQLAMGGDEQARSVQNTLGAINKIVESIDEIAESSKNSFESSVKAEDLVKTGSGIVETQNLKMKDSTNAVEEVAKVVFVLNDKTVQIGQIIQVIESVAEQTNLLALNAAIEAARAGEQGKGFAVVADQVRKLAEESQASIGKIQAIIKDIQNTTNTAVDSVKNATEIINSQNQSVENTSIIFNDILKNVNLIAKEIREVSNFTDGVKDAGENIQQDMERILAVSEETAASTQEVTASTEEQATYSENIVNEVEKLSILAAELKKCISTFQV</sequence>
<dbReference type="Pfam" id="PF00015">
    <property type="entry name" value="MCPsignal"/>
    <property type="match status" value="1"/>
</dbReference>
<dbReference type="SMART" id="SM00304">
    <property type="entry name" value="HAMP"/>
    <property type="match status" value="1"/>
</dbReference>
<dbReference type="CDD" id="cd11386">
    <property type="entry name" value="MCP_signal"/>
    <property type="match status" value="1"/>
</dbReference>
<dbReference type="SUPFAM" id="SSF58104">
    <property type="entry name" value="Methyl-accepting chemotaxis protein (MCP) signaling domain"/>
    <property type="match status" value="1"/>
</dbReference>
<dbReference type="KEGG" id="csr:Cspa_c29220"/>
<dbReference type="STRING" id="36745.CLSAP_26560"/>
<evidence type="ECO:0000256" key="6">
    <source>
        <dbReference type="ARBA" id="ARBA00023136"/>
    </source>
</evidence>
<dbReference type="Proteomes" id="UP000011728">
    <property type="component" value="Chromosome"/>
</dbReference>
<evidence type="ECO:0000256" key="9">
    <source>
        <dbReference type="PROSITE-ProRule" id="PRU00284"/>
    </source>
</evidence>
<dbReference type="RefSeq" id="WP_015393002.1">
    <property type="nucleotide sequence ID" value="NC_020291.1"/>
</dbReference>
<evidence type="ECO:0000313" key="14">
    <source>
        <dbReference type="Proteomes" id="UP000011728"/>
    </source>
</evidence>
<dbReference type="Pfam" id="PF02743">
    <property type="entry name" value="dCache_1"/>
    <property type="match status" value="1"/>
</dbReference>
<protein>
    <submittedName>
        <fullName evidence="13">Methyl-accepting chemotaxis sensory transducer with cache sensor</fullName>
    </submittedName>
</protein>
<dbReference type="PROSITE" id="PS50111">
    <property type="entry name" value="CHEMOTAXIS_TRANSDUC_2"/>
    <property type="match status" value="1"/>
</dbReference>
<dbReference type="SMART" id="SM00283">
    <property type="entry name" value="MA"/>
    <property type="match status" value="1"/>
</dbReference>
<dbReference type="OrthoDB" id="9762005at2"/>
<keyword evidence="6 10" id="KW-0472">Membrane</keyword>
<gene>
    <name evidence="13" type="ORF">Cspa_c29220</name>
</gene>